<evidence type="ECO:0000313" key="20">
    <source>
        <dbReference type="Proteomes" id="UP000241769"/>
    </source>
</evidence>
<evidence type="ECO:0000256" key="6">
    <source>
        <dbReference type="ARBA" id="ARBA00022737"/>
    </source>
</evidence>
<keyword evidence="10 14" id="KW-0472">Membrane</keyword>
<dbReference type="GO" id="GO:0030126">
    <property type="term" value="C:COPI vesicle coat"/>
    <property type="evidence" value="ECO:0007669"/>
    <property type="project" value="InterPro"/>
</dbReference>
<dbReference type="GO" id="GO:0006888">
    <property type="term" value="P:endoplasmic reticulum to Golgi vesicle-mediated transport"/>
    <property type="evidence" value="ECO:0007669"/>
    <property type="project" value="TreeGrafter"/>
</dbReference>
<evidence type="ECO:0000256" key="7">
    <source>
        <dbReference type="ARBA" id="ARBA00022892"/>
    </source>
</evidence>
<evidence type="ECO:0000256" key="13">
    <source>
        <dbReference type="ARBA" id="ARBA00030841"/>
    </source>
</evidence>
<dbReference type="InterPro" id="IPR011710">
    <property type="entry name" value="Coatomer_bsu_C"/>
</dbReference>
<feature type="region of interest" description="Disordered" evidence="15">
    <location>
        <begin position="486"/>
        <end position="508"/>
    </location>
</feature>
<dbReference type="GO" id="GO:0006886">
    <property type="term" value="P:intracellular protein transport"/>
    <property type="evidence" value="ECO:0007669"/>
    <property type="project" value="InterPro"/>
</dbReference>
<gene>
    <name evidence="19" type="ORF">PROFUN_03975</name>
</gene>
<comment type="function">
    <text evidence="12 14">The coatomer is a cytosolic protein complex that binds to dilysine motifs and reversibly associates with Golgi non-clathrin-coated vesicles, which further mediate biosynthetic protein transport from the ER, via the Golgi up to the trans Golgi network. Coatomer complex is required for budding from Golgi membranes, and is essential for the retrograde Golgi-to-ER transport of dilysine-tagged proteins.</text>
</comment>
<reference evidence="19 20" key="1">
    <citation type="journal article" date="2018" name="Genome Biol. Evol.">
        <title>Multiple Roots of Fruiting Body Formation in Amoebozoa.</title>
        <authorList>
            <person name="Hillmann F."/>
            <person name="Forbes G."/>
            <person name="Novohradska S."/>
            <person name="Ferling I."/>
            <person name="Riege K."/>
            <person name="Groth M."/>
            <person name="Westermann M."/>
            <person name="Marz M."/>
            <person name="Spaller T."/>
            <person name="Winckler T."/>
            <person name="Schaap P."/>
            <person name="Glockner G."/>
        </authorList>
    </citation>
    <scope>NUCLEOTIDE SEQUENCE [LARGE SCALE GENOMIC DNA]</scope>
    <source>
        <strain evidence="19 20">Jena</strain>
    </source>
</reference>
<keyword evidence="9 14" id="KW-0333">Golgi apparatus</keyword>
<organism evidence="19 20">
    <name type="scientific">Planoprotostelium fungivorum</name>
    <dbReference type="NCBI Taxonomy" id="1890364"/>
    <lineage>
        <taxon>Eukaryota</taxon>
        <taxon>Amoebozoa</taxon>
        <taxon>Evosea</taxon>
        <taxon>Variosea</taxon>
        <taxon>Cavosteliida</taxon>
        <taxon>Cavosteliaceae</taxon>
        <taxon>Planoprotostelium</taxon>
    </lineage>
</organism>
<keyword evidence="7 14" id="KW-0931">ER-Golgi transport</keyword>
<dbReference type="SUPFAM" id="SSF48371">
    <property type="entry name" value="ARM repeat"/>
    <property type="match status" value="1"/>
</dbReference>
<evidence type="ECO:0000256" key="15">
    <source>
        <dbReference type="SAM" id="MobiDB-lite"/>
    </source>
</evidence>
<evidence type="ECO:0000256" key="12">
    <source>
        <dbReference type="ARBA" id="ARBA00025536"/>
    </source>
</evidence>
<dbReference type="GO" id="GO:0005198">
    <property type="term" value="F:structural molecule activity"/>
    <property type="evidence" value="ECO:0007669"/>
    <property type="project" value="InterPro"/>
</dbReference>
<dbReference type="InParanoid" id="A0A2P6NW13"/>
<keyword evidence="20" id="KW-1185">Reference proteome</keyword>
<evidence type="ECO:0000313" key="19">
    <source>
        <dbReference type="EMBL" id="PRP88152.1"/>
    </source>
</evidence>
<comment type="caution">
    <text evidence="19">The sequence shown here is derived from an EMBL/GenBank/DDBJ whole genome shotgun (WGS) entry which is preliminary data.</text>
</comment>
<dbReference type="Pfam" id="PF01602">
    <property type="entry name" value="Adaptin_N"/>
    <property type="match status" value="1"/>
</dbReference>
<feature type="region of interest" description="Disordered" evidence="15">
    <location>
        <begin position="944"/>
        <end position="965"/>
    </location>
</feature>
<evidence type="ECO:0000256" key="11">
    <source>
        <dbReference type="ARBA" id="ARBA00023329"/>
    </source>
</evidence>
<dbReference type="Proteomes" id="UP000241769">
    <property type="component" value="Unassembled WGS sequence"/>
</dbReference>
<dbReference type="EMBL" id="MDYQ01000013">
    <property type="protein sequence ID" value="PRP88152.1"/>
    <property type="molecule type" value="Genomic_DNA"/>
</dbReference>
<dbReference type="GO" id="GO:0006891">
    <property type="term" value="P:intra-Golgi vesicle-mediated transport"/>
    <property type="evidence" value="ECO:0007669"/>
    <property type="project" value="TreeGrafter"/>
</dbReference>
<dbReference type="PANTHER" id="PTHR10635">
    <property type="entry name" value="COATOMER SUBUNIT BETA"/>
    <property type="match status" value="1"/>
</dbReference>
<dbReference type="GO" id="GO:0000139">
    <property type="term" value="C:Golgi membrane"/>
    <property type="evidence" value="ECO:0007669"/>
    <property type="project" value="UniProtKB-SubCell"/>
</dbReference>
<sequence length="965" mass="107539">MGDKTCTVLISYEQNEPPQISELKRTLETATLPEKIEAMKRVILLLIAGENLSQLLMTIIRFVMPIDDHQLKKLLLLYLEIVDKTSADGKLLSEMILVCNAIRNDLIHPNEYVRGSTLRFLSKLKEPEILEPLLPSVRTNLESKHAYVRRNAVLALYNVYKNFDYLCPDAPELVYSFLLNEGDASCKRNAFIMLFNCAQEKAVEYLSETLDQVSGMGEIIQFIVVELIRKVCRNTPTERPKYIKCVFTLLSSTSSAVQYEAAGTLLALSSAPTAVKAATSTYIDLLVKEQESDNNVKMIVLDRLLTIKQRHPKIMEELLMDILRALASPNMDIRKKTVDIALDLITVKNIEEVVQVFKKEILKTQNKEFEHAEQYRQLLIQTIHTCAVKFPDVAANVATVLMEFLGDPQGGSANDVIIFVREVIERYPELRSQLVGKLIEFFPTIRASKVFRTALWILSEYSSTSDEIDRVFTAIKEGYGELPLFTEEETDEENKEETKEKKPVAQAPAPRARAKVLADGTYATQSALTETAAPAAAASVTSGPGLRGVLLGGDFFLAGVLSISLTKLALKLEDLNTEAKTLNLYVSEILLLMVSVLRYGKSSQTPSPIDPDSEERIISAINILTEPDSDIKRALIVQCKEAYGHQLISKPTQPVQNTNRSKEVSVQVDDVIKIRQLRTKKTYGLEDLDEMDDSDLIKATGVEENADGHSYKLNKVNQLTGFSDPIYAEAVVIVHQYDIVLDVTVINQTPKTLQNVALELATLGDLKLVERPQVYTIAPGDKKQIKANIKVSSTDTGIIFGNIVYDIAGVQSGDKNSVVLNEIHIDIMDYISPAYCHDLKFRSMWAEFEWENKIAVNSNLSSVNDYLKNIMKSTNMGCLTPESALSGDSGFLSANLYAKSVFGEDALANISVERLDDKISGFIRIRSRTQGIALSLGDKITIKQREDNNRSSNSQAQETKAAPQE</sequence>
<dbReference type="Gene3D" id="1.25.10.10">
    <property type="entry name" value="Leucine-rich Repeat Variant"/>
    <property type="match status" value="1"/>
</dbReference>
<evidence type="ECO:0000256" key="14">
    <source>
        <dbReference type="PIRNR" id="PIRNR005727"/>
    </source>
</evidence>
<evidence type="ECO:0000259" key="17">
    <source>
        <dbReference type="Pfam" id="PF07718"/>
    </source>
</evidence>
<dbReference type="InterPro" id="IPR002553">
    <property type="entry name" value="Clathrin/coatomer_adapt-like_N"/>
</dbReference>
<dbReference type="PIRSF" id="PIRSF005727">
    <property type="entry name" value="Coatomer_beta_subunit"/>
    <property type="match status" value="1"/>
</dbReference>
<evidence type="ECO:0000256" key="9">
    <source>
        <dbReference type="ARBA" id="ARBA00023034"/>
    </source>
</evidence>
<feature type="domain" description="Clathrin/coatomer adaptor adaptin-like N-terminal" evidence="16">
    <location>
        <begin position="20"/>
        <end position="478"/>
    </location>
</feature>
<keyword evidence="8 14" id="KW-0653">Protein transport</keyword>
<evidence type="ECO:0000256" key="3">
    <source>
        <dbReference type="ARBA" id="ARBA00017024"/>
    </source>
</evidence>
<dbReference type="FunCoup" id="A0A2P6NW13">
    <property type="interactions" value="1158"/>
</dbReference>
<dbReference type="InterPro" id="IPR016460">
    <property type="entry name" value="COPB1"/>
</dbReference>
<dbReference type="OrthoDB" id="10261439at2759"/>
<keyword evidence="6" id="KW-0677">Repeat</keyword>
<feature type="domain" description="Coatomer beta subunit appendage platform" evidence="18">
    <location>
        <begin position="814"/>
        <end position="940"/>
    </location>
</feature>
<dbReference type="PANTHER" id="PTHR10635:SF0">
    <property type="entry name" value="COATOMER SUBUNIT BETA"/>
    <property type="match status" value="1"/>
</dbReference>
<dbReference type="AlphaFoldDB" id="A0A2P6NW13"/>
<evidence type="ECO:0000256" key="1">
    <source>
        <dbReference type="ARBA" id="ARBA00004255"/>
    </source>
</evidence>
<name>A0A2P6NW13_9EUKA</name>
<comment type="subcellular location">
    <subcellularLocation>
        <location evidence="14">Cytoplasm</location>
    </subcellularLocation>
    <subcellularLocation>
        <location evidence="1 14">Golgi apparatus membrane</location>
        <topology evidence="1 14">Peripheral membrane protein</topology>
        <orientation evidence="1 14">Cytoplasmic side</orientation>
    </subcellularLocation>
    <subcellularLocation>
        <location evidence="14">Cytoplasmic vesicle</location>
        <location evidence="14">COPI-coated vesicle membrane</location>
        <topology evidence="14">Peripheral membrane protein</topology>
        <orientation evidence="14">Cytoplasmic side</orientation>
    </subcellularLocation>
</comment>
<evidence type="ECO:0000259" key="16">
    <source>
        <dbReference type="Pfam" id="PF01602"/>
    </source>
</evidence>
<comment type="subunit">
    <text evidence="2 14">Oligomeric complex that consists of at least the alpha, beta, beta', gamma, delta, epsilon and zeta subunits.</text>
</comment>
<feature type="domain" description="Coatomer beta subunit C-terminal" evidence="17">
    <location>
        <begin position="668"/>
        <end position="806"/>
    </location>
</feature>
<accession>A0A2P6NW13</accession>
<proteinExistence type="predicted"/>
<keyword evidence="4 14" id="KW-0813">Transport</keyword>
<evidence type="ECO:0000256" key="10">
    <source>
        <dbReference type="ARBA" id="ARBA00023136"/>
    </source>
</evidence>
<evidence type="ECO:0000256" key="4">
    <source>
        <dbReference type="ARBA" id="ARBA00022448"/>
    </source>
</evidence>
<evidence type="ECO:0000259" key="18">
    <source>
        <dbReference type="Pfam" id="PF14806"/>
    </source>
</evidence>
<dbReference type="InterPro" id="IPR011989">
    <property type="entry name" value="ARM-like"/>
</dbReference>
<evidence type="ECO:0000256" key="5">
    <source>
        <dbReference type="ARBA" id="ARBA00022490"/>
    </source>
</evidence>
<dbReference type="InterPro" id="IPR029446">
    <property type="entry name" value="COPB1_appendage_platform_dom"/>
</dbReference>
<dbReference type="Pfam" id="PF07718">
    <property type="entry name" value="Coatamer_beta_C"/>
    <property type="match status" value="1"/>
</dbReference>
<feature type="compositionally biased region" description="Acidic residues" evidence="15">
    <location>
        <begin position="486"/>
        <end position="495"/>
    </location>
</feature>
<protein>
    <recommendedName>
        <fullName evidence="3 14">Coatomer subunit beta</fullName>
    </recommendedName>
    <alternativeName>
        <fullName evidence="13 14">Beta-coat protein</fullName>
    </alternativeName>
</protein>
<dbReference type="FunFam" id="1.25.10.10:FF:000444">
    <property type="entry name" value="Coatomer subunit beta"/>
    <property type="match status" value="1"/>
</dbReference>
<evidence type="ECO:0000256" key="8">
    <source>
        <dbReference type="ARBA" id="ARBA00022927"/>
    </source>
</evidence>
<dbReference type="Pfam" id="PF14806">
    <property type="entry name" value="Coatomer_b_Cpla"/>
    <property type="match status" value="1"/>
</dbReference>
<keyword evidence="5 14" id="KW-0963">Cytoplasm</keyword>
<dbReference type="InterPro" id="IPR016024">
    <property type="entry name" value="ARM-type_fold"/>
</dbReference>
<dbReference type="STRING" id="1890364.A0A2P6NW13"/>
<keyword evidence="11 14" id="KW-0968">Cytoplasmic vesicle</keyword>
<evidence type="ECO:0000256" key="2">
    <source>
        <dbReference type="ARBA" id="ARBA00011775"/>
    </source>
</evidence>